<proteinExistence type="inferred from homology"/>
<evidence type="ECO:0000256" key="4">
    <source>
        <dbReference type="PIRSR" id="PIRSR600407-2"/>
    </source>
</evidence>
<dbReference type="Pfam" id="PF01150">
    <property type="entry name" value="GDA1_CD39"/>
    <property type="match status" value="1"/>
</dbReference>
<dbReference type="GO" id="GO:0017110">
    <property type="term" value="F:nucleoside diphosphate phosphatase activity"/>
    <property type="evidence" value="ECO:0007669"/>
    <property type="project" value="UniProtKB-ARBA"/>
</dbReference>
<gene>
    <name evidence="5" type="ORF">EHP00_1839</name>
</gene>
<evidence type="ECO:0000313" key="6">
    <source>
        <dbReference type="Proteomes" id="UP000192758"/>
    </source>
</evidence>
<evidence type="ECO:0000256" key="1">
    <source>
        <dbReference type="ARBA" id="ARBA00009283"/>
    </source>
</evidence>
<protein>
    <submittedName>
        <fullName evidence="5">Uncharacterized protein</fullName>
    </submittedName>
</protein>
<dbReference type="OrthoDB" id="6372431at2759"/>
<dbReference type="Gene3D" id="3.30.420.40">
    <property type="match status" value="1"/>
</dbReference>
<comment type="similarity">
    <text evidence="1">Belongs to the GDA1/CD39 NTPase family.</text>
</comment>
<dbReference type="GO" id="GO:0005524">
    <property type="term" value="F:ATP binding"/>
    <property type="evidence" value="ECO:0007669"/>
    <property type="project" value="UniProtKB-KW"/>
</dbReference>
<dbReference type="InterPro" id="IPR000407">
    <property type="entry name" value="GDA1_CD39_NTPase"/>
</dbReference>
<name>A0A1W0E589_9MICR</name>
<dbReference type="PANTHER" id="PTHR11782">
    <property type="entry name" value="ADENOSINE/GUANOSINE DIPHOSPHATASE"/>
    <property type="match status" value="1"/>
</dbReference>
<feature type="binding site" evidence="4">
    <location>
        <begin position="149"/>
        <end position="153"/>
    </location>
    <ligand>
        <name>ATP</name>
        <dbReference type="ChEBI" id="CHEBI:30616"/>
    </ligand>
</feature>
<dbReference type="AlphaFoldDB" id="A0A1W0E589"/>
<keyword evidence="6" id="KW-1185">Reference proteome</keyword>
<organism evidence="5 6">
    <name type="scientific">Ecytonucleospora hepatopenaei</name>
    <dbReference type="NCBI Taxonomy" id="646526"/>
    <lineage>
        <taxon>Eukaryota</taxon>
        <taxon>Fungi</taxon>
        <taxon>Fungi incertae sedis</taxon>
        <taxon>Microsporidia</taxon>
        <taxon>Enterocytozoonidae</taxon>
        <taxon>Ecytonucleospora</taxon>
    </lineage>
</organism>
<keyword evidence="2" id="KW-0378">Hydrolase</keyword>
<keyword evidence="4" id="KW-0067">ATP-binding</keyword>
<accession>A0A1W0E589</accession>
<dbReference type="EMBL" id="MNPJ01000020">
    <property type="protein sequence ID" value="OQS54404.1"/>
    <property type="molecule type" value="Genomic_DNA"/>
</dbReference>
<sequence>MIKKIAKKFLKKLFFISNKTLNMSNLISLFDAGSTSTRLHIYSFVGDKLCKKGCFFHYEPLGIDTVERTLTNLLQNITSDIPVSFYATAGLREDKYSEEILKIVEKHMSNYNLVEIRLLTGEEEAIGLVDAFEYFFPEIENYLLMDMGGKSTQIVYKENGNKKFEVIETGISSKKKFKEESANSKVEFIDNKHNITDNSYNFNITDNSNNLIKELHAFSAFSDSLEQFNGKTLGEIKQIKNDACKEALKCHLRNITDNKIINNITDKNKICQDCDDMNFVIGFLESSKIHENTIIRSFKHVDDLYLSWPVGRALYLRNILREKNIN</sequence>
<evidence type="ECO:0000313" key="5">
    <source>
        <dbReference type="EMBL" id="OQS54404.1"/>
    </source>
</evidence>
<feature type="active site" description="Proton acceptor" evidence="3">
    <location>
        <position position="124"/>
    </location>
</feature>
<evidence type="ECO:0000256" key="2">
    <source>
        <dbReference type="ARBA" id="ARBA00022801"/>
    </source>
</evidence>
<dbReference type="VEuPathDB" id="MicrosporidiaDB:EHP00_1839"/>
<dbReference type="STRING" id="646526.A0A1W0E589"/>
<comment type="caution">
    <text evidence="5">The sequence shown here is derived from an EMBL/GenBank/DDBJ whole genome shotgun (WGS) entry which is preliminary data.</text>
</comment>
<dbReference type="Proteomes" id="UP000192758">
    <property type="component" value="Unassembled WGS sequence"/>
</dbReference>
<reference evidence="5 6" key="1">
    <citation type="journal article" date="2017" name="Environ. Microbiol.">
        <title>Decay of the glycolytic pathway and adaptation to intranuclear parasitism within Enterocytozoonidae microsporidia.</title>
        <authorList>
            <person name="Wiredu Boakye D."/>
            <person name="Jaroenlak P."/>
            <person name="Prachumwat A."/>
            <person name="Williams T.A."/>
            <person name="Bateman K.S."/>
            <person name="Itsathitphaisarn O."/>
            <person name="Sritunyalucksana K."/>
            <person name="Paszkiewicz K.H."/>
            <person name="Moore K.A."/>
            <person name="Stentiford G.D."/>
            <person name="Williams B.A."/>
        </authorList>
    </citation>
    <scope>NUCLEOTIDE SEQUENCE [LARGE SCALE GENOMIC DNA]</scope>
    <source>
        <strain evidence="5 6">TH1</strain>
    </source>
</reference>
<evidence type="ECO:0000256" key="3">
    <source>
        <dbReference type="PIRSR" id="PIRSR600407-1"/>
    </source>
</evidence>
<keyword evidence="4" id="KW-0547">Nucleotide-binding</keyword>